<feature type="domain" description="Ketopantoate reductase N-terminal" evidence="5">
    <location>
        <begin position="3"/>
        <end position="157"/>
    </location>
</feature>
<dbReference type="Proteomes" id="UP000291483">
    <property type="component" value="Unassembled WGS sequence"/>
</dbReference>
<dbReference type="InterPro" id="IPR051402">
    <property type="entry name" value="KPR-Related"/>
</dbReference>
<dbReference type="InterPro" id="IPR013328">
    <property type="entry name" value="6PGD_dom2"/>
</dbReference>
<evidence type="ECO:0000256" key="4">
    <source>
        <dbReference type="RuleBase" id="RU362068"/>
    </source>
</evidence>
<accession>A0A4Q8AJK4</accession>
<keyword evidence="8" id="KW-1185">Reference proteome</keyword>
<keyword evidence="3 4" id="KW-0560">Oxidoreductase</keyword>
<evidence type="ECO:0000256" key="2">
    <source>
        <dbReference type="ARBA" id="ARBA00022857"/>
    </source>
</evidence>
<keyword evidence="2 4" id="KW-0521">NADP</keyword>
<dbReference type="InterPro" id="IPR036291">
    <property type="entry name" value="NAD(P)-bd_dom_sf"/>
</dbReference>
<dbReference type="Gene3D" id="1.10.1040.10">
    <property type="entry name" value="N-(1-d-carboxylethyl)-l-norvaline Dehydrogenase, domain 2"/>
    <property type="match status" value="1"/>
</dbReference>
<dbReference type="EC" id="1.1.1.169" evidence="4"/>
<proteinExistence type="inferred from homology"/>
<comment type="pathway">
    <text evidence="4">Cofactor biosynthesis; (R)-pantothenate biosynthesis; (R)-pantoate from 3-methyl-2-oxobutanoate: step 2/2.</text>
</comment>
<reference evidence="7 8" key="1">
    <citation type="submission" date="2019-02" db="EMBL/GenBank/DDBJ databases">
        <title>Sequencing the genomes of 1000 actinobacteria strains.</title>
        <authorList>
            <person name="Klenk H.-P."/>
        </authorList>
    </citation>
    <scope>NUCLEOTIDE SEQUENCE [LARGE SCALE GENOMIC DNA]</scope>
    <source>
        <strain evidence="7 8">DSM 18319</strain>
    </source>
</reference>
<comment type="catalytic activity">
    <reaction evidence="4">
        <text>(R)-pantoate + NADP(+) = 2-dehydropantoate + NADPH + H(+)</text>
        <dbReference type="Rhea" id="RHEA:16233"/>
        <dbReference type="ChEBI" id="CHEBI:11561"/>
        <dbReference type="ChEBI" id="CHEBI:15378"/>
        <dbReference type="ChEBI" id="CHEBI:15980"/>
        <dbReference type="ChEBI" id="CHEBI:57783"/>
        <dbReference type="ChEBI" id="CHEBI:58349"/>
        <dbReference type="EC" id="1.1.1.169"/>
    </reaction>
</comment>
<dbReference type="InterPro" id="IPR013752">
    <property type="entry name" value="KPA_reductase"/>
</dbReference>
<dbReference type="EMBL" id="SHLC01000001">
    <property type="protein sequence ID" value="RZU64657.1"/>
    <property type="molecule type" value="Genomic_DNA"/>
</dbReference>
<dbReference type="InterPro" id="IPR013332">
    <property type="entry name" value="KPR_N"/>
</dbReference>
<dbReference type="GO" id="GO:0015940">
    <property type="term" value="P:pantothenate biosynthetic process"/>
    <property type="evidence" value="ECO:0007669"/>
    <property type="project" value="UniProtKB-UniPathway"/>
</dbReference>
<gene>
    <name evidence="7" type="ORF">EV379_0960</name>
</gene>
<dbReference type="NCBIfam" id="TIGR00745">
    <property type="entry name" value="apbA_panE"/>
    <property type="match status" value="1"/>
</dbReference>
<dbReference type="Pfam" id="PF02558">
    <property type="entry name" value="ApbA"/>
    <property type="match status" value="1"/>
</dbReference>
<dbReference type="RefSeq" id="WP_130505122.1">
    <property type="nucleotide sequence ID" value="NZ_SHLC01000001.1"/>
</dbReference>
<dbReference type="PANTHER" id="PTHR21708:SF26">
    <property type="entry name" value="2-DEHYDROPANTOATE 2-REDUCTASE"/>
    <property type="match status" value="1"/>
</dbReference>
<dbReference type="SUPFAM" id="SSF51735">
    <property type="entry name" value="NAD(P)-binding Rossmann-fold domains"/>
    <property type="match status" value="1"/>
</dbReference>
<dbReference type="Pfam" id="PF08546">
    <property type="entry name" value="ApbA_C"/>
    <property type="match status" value="1"/>
</dbReference>
<dbReference type="GO" id="GO:0008677">
    <property type="term" value="F:2-dehydropantoate 2-reductase activity"/>
    <property type="evidence" value="ECO:0007669"/>
    <property type="project" value="UniProtKB-EC"/>
</dbReference>
<protein>
    <recommendedName>
        <fullName evidence="4">2-dehydropantoate 2-reductase</fullName>
        <ecNumber evidence="4">1.1.1.169</ecNumber>
    </recommendedName>
    <alternativeName>
        <fullName evidence="4">Ketopantoate reductase</fullName>
    </alternativeName>
</protein>
<dbReference type="AlphaFoldDB" id="A0A4Q8AJK4"/>
<feature type="domain" description="Ketopantoate reductase C-terminal" evidence="6">
    <location>
        <begin position="184"/>
        <end position="326"/>
    </location>
</feature>
<organism evidence="7 8">
    <name type="scientific">Microterricola gilva</name>
    <dbReference type="NCBI Taxonomy" id="393267"/>
    <lineage>
        <taxon>Bacteria</taxon>
        <taxon>Bacillati</taxon>
        <taxon>Actinomycetota</taxon>
        <taxon>Actinomycetes</taxon>
        <taxon>Micrococcales</taxon>
        <taxon>Microbacteriaceae</taxon>
        <taxon>Microterricola</taxon>
    </lineage>
</organism>
<keyword evidence="4" id="KW-0566">Pantothenate biosynthesis</keyword>
<comment type="similarity">
    <text evidence="1 4">Belongs to the ketopantoate reductase family.</text>
</comment>
<dbReference type="UniPathway" id="UPA00028">
    <property type="reaction ID" value="UER00004"/>
</dbReference>
<dbReference type="GO" id="GO:0005737">
    <property type="term" value="C:cytoplasm"/>
    <property type="evidence" value="ECO:0007669"/>
    <property type="project" value="TreeGrafter"/>
</dbReference>
<evidence type="ECO:0000259" key="6">
    <source>
        <dbReference type="Pfam" id="PF08546"/>
    </source>
</evidence>
<dbReference type="OrthoDB" id="9796561at2"/>
<evidence type="ECO:0000313" key="7">
    <source>
        <dbReference type="EMBL" id="RZU64657.1"/>
    </source>
</evidence>
<comment type="caution">
    <text evidence="7">The sequence shown here is derived from an EMBL/GenBank/DDBJ whole genome shotgun (WGS) entry which is preliminary data.</text>
</comment>
<comment type="function">
    <text evidence="4">Catalyzes the NADPH-dependent reduction of ketopantoate into pantoic acid.</text>
</comment>
<dbReference type="PANTHER" id="PTHR21708">
    <property type="entry name" value="PROBABLE 2-DEHYDROPANTOATE 2-REDUCTASE"/>
    <property type="match status" value="1"/>
</dbReference>
<evidence type="ECO:0000256" key="3">
    <source>
        <dbReference type="ARBA" id="ARBA00023002"/>
    </source>
</evidence>
<sequence length="345" mass="35854">MRIAVIGAGALGGTFAALLSRAGHEVEVTARGAQLSAIRERGIRLSGGFGVANARVAASETLSARPDLVLLCTKAQDAEEALVQNAAALEGAAALDGGGGLDGVPVIVVQNGLDGVQTAERVLPNSECFGLLVIIAANYTTPGEVRVTTAAPSYLGRGTGPADAETLRWRGVLAEAAPVIAQSNFVGAQWTKLIVNMLNGLPAITGLTVQEVVAHRGLRIALTRSMREAVQVGIASGVRFGSLQRLSDARLRLFAHMPLWLGQLLPLSMKRRMGNVPNLGSTQQSLRRGQRTEIDYLNGAVERAGLVAGVATPVNAAITALVHEVEQSGEFLSAAHAIGRINAFG</sequence>
<name>A0A4Q8AJK4_9MICO</name>
<evidence type="ECO:0000259" key="5">
    <source>
        <dbReference type="Pfam" id="PF02558"/>
    </source>
</evidence>
<dbReference type="InterPro" id="IPR008927">
    <property type="entry name" value="6-PGluconate_DH-like_C_sf"/>
</dbReference>
<evidence type="ECO:0000256" key="1">
    <source>
        <dbReference type="ARBA" id="ARBA00007870"/>
    </source>
</evidence>
<dbReference type="SUPFAM" id="SSF48179">
    <property type="entry name" value="6-phosphogluconate dehydrogenase C-terminal domain-like"/>
    <property type="match status" value="1"/>
</dbReference>
<evidence type="ECO:0000313" key="8">
    <source>
        <dbReference type="Proteomes" id="UP000291483"/>
    </source>
</evidence>
<dbReference type="InterPro" id="IPR003710">
    <property type="entry name" value="ApbA"/>
</dbReference>
<dbReference type="Gene3D" id="3.40.50.720">
    <property type="entry name" value="NAD(P)-binding Rossmann-like Domain"/>
    <property type="match status" value="1"/>
</dbReference>